<reference evidence="11 12" key="1">
    <citation type="submission" date="2020-02" db="EMBL/GenBank/DDBJ databases">
        <authorList>
            <person name="Li G."/>
        </authorList>
    </citation>
    <scope>NUCLEOTIDE SEQUENCE [LARGE SCALE GENOMIC DNA]</scope>
    <source>
        <strain evidence="11 12">DSM 102029</strain>
    </source>
</reference>
<protein>
    <recommendedName>
        <fullName evidence="9">Cytochrome c-type biogenesis protein</fullName>
    </recommendedName>
</protein>
<keyword evidence="9" id="KW-0812">Transmembrane</keyword>
<keyword evidence="9" id="KW-0472">Membrane</keyword>
<dbReference type="InterPro" id="IPR051263">
    <property type="entry name" value="C-type_cytochrome_biogenesis"/>
</dbReference>
<feature type="chain" id="PRO_5027147213" description="Cytochrome c-type biogenesis protein" evidence="9">
    <location>
        <begin position="24"/>
        <end position="168"/>
    </location>
</feature>
<keyword evidence="12" id="KW-1185">Reference proteome</keyword>
<comment type="similarity">
    <text evidence="1 9">Belongs to the CcmH/CycL/Ccl2/NrfF family.</text>
</comment>
<dbReference type="FunFam" id="1.10.8.640:FF:000001">
    <property type="entry name" value="Cytochrome c-type biogenesis protein"/>
    <property type="match status" value="1"/>
</dbReference>
<keyword evidence="9" id="KW-1133">Transmembrane helix</keyword>
<dbReference type="InterPro" id="IPR005616">
    <property type="entry name" value="CcmH/CycL/Ccl2/NrfF_N"/>
</dbReference>
<evidence type="ECO:0000256" key="9">
    <source>
        <dbReference type="RuleBase" id="RU364112"/>
    </source>
</evidence>
<evidence type="ECO:0000256" key="6">
    <source>
        <dbReference type="ARBA" id="ARBA00023004"/>
    </source>
</evidence>
<evidence type="ECO:0000259" key="10">
    <source>
        <dbReference type="Pfam" id="PF03918"/>
    </source>
</evidence>
<keyword evidence="3 9" id="KW-0479">Metal-binding</keyword>
<evidence type="ECO:0000313" key="12">
    <source>
        <dbReference type="Proteomes" id="UP000464751"/>
    </source>
</evidence>
<keyword evidence="5" id="KW-0201">Cytochrome c-type biogenesis</keyword>
<dbReference type="RefSeq" id="WP_163076260.1">
    <property type="nucleotide sequence ID" value="NZ_CP048630.1"/>
</dbReference>
<dbReference type="GO" id="GO:0017004">
    <property type="term" value="P:cytochrome complex assembly"/>
    <property type="evidence" value="ECO:0007669"/>
    <property type="project" value="UniProtKB-KW"/>
</dbReference>
<dbReference type="EMBL" id="CP048630">
    <property type="protein sequence ID" value="QIB35115.1"/>
    <property type="molecule type" value="Genomic_DNA"/>
</dbReference>
<evidence type="ECO:0000256" key="1">
    <source>
        <dbReference type="ARBA" id="ARBA00010342"/>
    </source>
</evidence>
<organism evidence="11 12">
    <name type="scientific">Ancylobacter pratisalsi</name>
    <dbReference type="NCBI Taxonomy" id="1745854"/>
    <lineage>
        <taxon>Bacteria</taxon>
        <taxon>Pseudomonadati</taxon>
        <taxon>Pseudomonadota</taxon>
        <taxon>Alphaproteobacteria</taxon>
        <taxon>Hyphomicrobiales</taxon>
        <taxon>Xanthobacteraceae</taxon>
        <taxon>Ancylobacter</taxon>
    </lineage>
</organism>
<gene>
    <name evidence="11" type="ORF">G3A50_16415</name>
</gene>
<keyword evidence="4 9" id="KW-0732">Signal</keyword>
<dbReference type="AlphaFoldDB" id="A0A6P1YPY8"/>
<evidence type="ECO:0000256" key="5">
    <source>
        <dbReference type="ARBA" id="ARBA00022748"/>
    </source>
</evidence>
<dbReference type="PANTHER" id="PTHR47870:SF1">
    <property type="entry name" value="CYTOCHROME C-TYPE BIOGENESIS PROTEIN CCMH"/>
    <property type="match status" value="1"/>
</dbReference>
<evidence type="ECO:0000256" key="2">
    <source>
        <dbReference type="ARBA" id="ARBA00022617"/>
    </source>
</evidence>
<keyword evidence="6 9" id="KW-0408">Iron</keyword>
<dbReference type="Gene3D" id="1.10.8.640">
    <property type="entry name" value="Cytochrome C biogenesis protein"/>
    <property type="match status" value="1"/>
</dbReference>
<proteinExistence type="inferred from homology"/>
<evidence type="ECO:0000256" key="4">
    <source>
        <dbReference type="ARBA" id="ARBA00022729"/>
    </source>
</evidence>
<evidence type="ECO:0000256" key="8">
    <source>
        <dbReference type="ARBA" id="ARBA00060491"/>
    </source>
</evidence>
<dbReference type="GO" id="GO:0046872">
    <property type="term" value="F:metal ion binding"/>
    <property type="evidence" value="ECO:0007669"/>
    <property type="project" value="UniProtKB-KW"/>
</dbReference>
<accession>A0A6P1YPY8</accession>
<keyword evidence="2 9" id="KW-0349">Heme</keyword>
<evidence type="ECO:0000256" key="3">
    <source>
        <dbReference type="ARBA" id="ARBA00022723"/>
    </source>
</evidence>
<name>A0A6P1YPY8_9HYPH</name>
<evidence type="ECO:0000313" key="11">
    <source>
        <dbReference type="EMBL" id="QIB35115.1"/>
    </source>
</evidence>
<dbReference type="PANTHER" id="PTHR47870">
    <property type="entry name" value="CYTOCHROME C-TYPE BIOGENESIS PROTEIN CCMH"/>
    <property type="match status" value="1"/>
</dbReference>
<dbReference type="InterPro" id="IPR038297">
    <property type="entry name" value="CcmH/CycL/NrfF/Ccl2_sf"/>
</dbReference>
<dbReference type="Proteomes" id="UP000464751">
    <property type="component" value="Chromosome"/>
</dbReference>
<dbReference type="Pfam" id="PF03918">
    <property type="entry name" value="CcmH"/>
    <property type="match status" value="1"/>
</dbReference>
<dbReference type="KEGG" id="apra:G3A50_16415"/>
<feature type="transmembrane region" description="Helical" evidence="9">
    <location>
        <begin position="107"/>
        <end position="128"/>
    </location>
</feature>
<feature type="signal peptide" evidence="9">
    <location>
        <begin position="1"/>
        <end position="23"/>
    </location>
</feature>
<comment type="function">
    <text evidence="7">Required for the biogenesis of c-type cytochromes. Possible subunit of a heme lyase.</text>
</comment>
<dbReference type="GO" id="GO:0005886">
    <property type="term" value="C:plasma membrane"/>
    <property type="evidence" value="ECO:0007669"/>
    <property type="project" value="TreeGrafter"/>
</dbReference>
<sequence>MKRLRFLLCAAVLMVAPTGPLRAVQPDEVLPDPVQEARARTLSKELRCMVCQNQSIDDSDAPLAKDLRILVRERIKAGDSNDQVLDYLVSRYGEFVLMRPTWHGTNWILWLAPFLVLVVGGGGLVFAYRRRRTPAPYAPLSAEEETRLRELLDAEPAADHKGGNVTNV</sequence>
<comment type="subcellular location">
    <subcellularLocation>
        <location evidence="8">Membrane</location>
        <topology evidence="8">Single-pass membrane protein</topology>
        <orientation evidence="8">Periplasmic side</orientation>
    </subcellularLocation>
</comment>
<dbReference type="CDD" id="cd16378">
    <property type="entry name" value="CcmH_N"/>
    <property type="match status" value="1"/>
</dbReference>
<feature type="domain" description="CcmH/CycL/Ccl2/NrfF N-terminal" evidence="10">
    <location>
        <begin position="13"/>
        <end position="152"/>
    </location>
</feature>
<evidence type="ECO:0000256" key="7">
    <source>
        <dbReference type="ARBA" id="ARBA00037230"/>
    </source>
</evidence>